<dbReference type="EMBL" id="KV417363">
    <property type="protein sequence ID" value="KZO89829.1"/>
    <property type="molecule type" value="Genomic_DNA"/>
</dbReference>
<organism evidence="2 3">
    <name type="scientific">Calocera viscosa (strain TUFC12733)</name>
    <dbReference type="NCBI Taxonomy" id="1330018"/>
    <lineage>
        <taxon>Eukaryota</taxon>
        <taxon>Fungi</taxon>
        <taxon>Dikarya</taxon>
        <taxon>Basidiomycota</taxon>
        <taxon>Agaricomycotina</taxon>
        <taxon>Dacrymycetes</taxon>
        <taxon>Dacrymycetales</taxon>
        <taxon>Dacrymycetaceae</taxon>
        <taxon>Calocera</taxon>
    </lineage>
</organism>
<feature type="compositionally biased region" description="Acidic residues" evidence="1">
    <location>
        <begin position="9"/>
        <end position="19"/>
    </location>
</feature>
<evidence type="ECO:0000313" key="3">
    <source>
        <dbReference type="Proteomes" id="UP000076738"/>
    </source>
</evidence>
<protein>
    <submittedName>
        <fullName evidence="2">Uncharacterized protein</fullName>
    </submittedName>
</protein>
<gene>
    <name evidence="2" type="ORF">CALVIDRAFT_569594</name>
</gene>
<feature type="compositionally biased region" description="Acidic residues" evidence="1">
    <location>
        <begin position="36"/>
        <end position="59"/>
    </location>
</feature>
<name>A0A167FTH4_CALVF</name>
<sequence length="367" mass="41669">ADAQQPLDSGDDEEEDDTGEPEKVERVPQAPKYDDVPLDSDDDEEHSEVDEEREPESEEKEATPQVEQPIFAAGMDHDFQGGVSHSTLGPYKHPPALKHSHHETPPAALTTSSPPPSSSRMPMPGQTTEEWKAELAAEVADWIGPQMYEPYSIIRGWPKGYDHQTVSFEDAMSLVKRDPVDKRVYYCPQGTQQGDFERLLVELGIIKRYGPDCCSSCYGARWFERPDKIQHACGPIIKIRVTVDNTPCEVLSCQPCIDKGLVCSRMTERIGERRTRPITSQRYSMEFAVQRFALQRSFPWRPALDSGSMEQQPLEGTDPIERERHSAALLEHYMDRMESGLENLRRDEAQVKQAAQDIFHEIKMNEI</sequence>
<proteinExistence type="predicted"/>
<evidence type="ECO:0000313" key="2">
    <source>
        <dbReference type="EMBL" id="KZO89829.1"/>
    </source>
</evidence>
<feature type="region of interest" description="Disordered" evidence="1">
    <location>
        <begin position="1"/>
        <end position="129"/>
    </location>
</feature>
<feature type="non-terminal residue" evidence="2">
    <location>
        <position position="1"/>
    </location>
</feature>
<keyword evidence="3" id="KW-1185">Reference proteome</keyword>
<evidence type="ECO:0000256" key="1">
    <source>
        <dbReference type="SAM" id="MobiDB-lite"/>
    </source>
</evidence>
<dbReference type="Proteomes" id="UP000076738">
    <property type="component" value="Unassembled WGS sequence"/>
</dbReference>
<reference evidence="2 3" key="1">
    <citation type="journal article" date="2016" name="Mol. Biol. Evol.">
        <title>Comparative Genomics of Early-Diverging Mushroom-Forming Fungi Provides Insights into the Origins of Lignocellulose Decay Capabilities.</title>
        <authorList>
            <person name="Nagy L.G."/>
            <person name="Riley R."/>
            <person name="Tritt A."/>
            <person name="Adam C."/>
            <person name="Daum C."/>
            <person name="Floudas D."/>
            <person name="Sun H."/>
            <person name="Yadav J.S."/>
            <person name="Pangilinan J."/>
            <person name="Larsson K.H."/>
            <person name="Matsuura K."/>
            <person name="Barry K."/>
            <person name="Labutti K."/>
            <person name="Kuo R."/>
            <person name="Ohm R.A."/>
            <person name="Bhattacharya S.S."/>
            <person name="Shirouzu T."/>
            <person name="Yoshinaga Y."/>
            <person name="Martin F.M."/>
            <person name="Grigoriev I.V."/>
            <person name="Hibbett D.S."/>
        </authorList>
    </citation>
    <scope>NUCLEOTIDE SEQUENCE [LARGE SCALE GENOMIC DNA]</scope>
    <source>
        <strain evidence="2 3">TUFC12733</strain>
    </source>
</reference>
<accession>A0A167FTH4</accession>
<dbReference type="AlphaFoldDB" id="A0A167FTH4"/>